<proteinExistence type="predicted"/>
<dbReference type="EMBL" id="MT144831">
    <property type="protein sequence ID" value="QJI00138.1"/>
    <property type="molecule type" value="Genomic_DNA"/>
</dbReference>
<keyword evidence="1" id="KW-1133">Transmembrane helix</keyword>
<sequence length="77" mass="8508">MGIQMTGDYENLKEDIQEIKGTVRDIFIILNGNGKDGLCTRVSLNKAAIGRIWWWLGGVSLGILGIAFFVIRGVLNQ</sequence>
<keyword evidence="1" id="KW-0472">Membrane</keyword>
<keyword evidence="1" id="KW-0812">Transmembrane</keyword>
<dbReference type="AlphaFoldDB" id="A0A6M3XS43"/>
<organism evidence="2">
    <name type="scientific">viral metagenome</name>
    <dbReference type="NCBI Taxonomy" id="1070528"/>
    <lineage>
        <taxon>unclassified sequences</taxon>
        <taxon>metagenomes</taxon>
        <taxon>organismal metagenomes</taxon>
    </lineage>
</organism>
<accession>A0A6M3XS43</accession>
<evidence type="ECO:0000256" key="1">
    <source>
        <dbReference type="SAM" id="Phobius"/>
    </source>
</evidence>
<name>A0A6M3XS43_9ZZZZ</name>
<reference evidence="2" key="1">
    <citation type="submission" date="2020-03" db="EMBL/GenBank/DDBJ databases">
        <title>The deep terrestrial virosphere.</title>
        <authorList>
            <person name="Holmfeldt K."/>
            <person name="Nilsson E."/>
            <person name="Simone D."/>
            <person name="Lopez-Fernandez M."/>
            <person name="Wu X."/>
            <person name="de Brujin I."/>
            <person name="Lundin D."/>
            <person name="Andersson A."/>
            <person name="Bertilsson S."/>
            <person name="Dopson M."/>
        </authorList>
    </citation>
    <scope>NUCLEOTIDE SEQUENCE</scope>
    <source>
        <strain evidence="2">TM448B01842</strain>
    </source>
</reference>
<evidence type="ECO:0000313" key="2">
    <source>
        <dbReference type="EMBL" id="QJI00138.1"/>
    </source>
</evidence>
<gene>
    <name evidence="2" type="ORF">TM448B01842_0006</name>
</gene>
<feature type="transmembrane region" description="Helical" evidence="1">
    <location>
        <begin position="52"/>
        <end position="75"/>
    </location>
</feature>
<protein>
    <submittedName>
        <fullName evidence="2">Uncharacterized protein</fullName>
    </submittedName>
</protein>